<evidence type="ECO:0000256" key="3">
    <source>
        <dbReference type="PROSITE-ProRule" id="PRU00023"/>
    </source>
</evidence>
<dbReference type="PROSITE" id="PS50088">
    <property type="entry name" value="ANK_REPEAT"/>
    <property type="match status" value="1"/>
</dbReference>
<reference evidence="5" key="1">
    <citation type="journal article" date="2017" name="Genome Biol.">
        <title>Comparative genomics reveals high biological diversity and specific adaptations in the industrially and medically important fungal genus Aspergillus.</title>
        <authorList>
            <person name="de Vries R.P."/>
            <person name="Riley R."/>
            <person name="Wiebenga A."/>
            <person name="Aguilar-Osorio G."/>
            <person name="Amillis S."/>
            <person name="Uchima C.A."/>
            <person name="Anderluh G."/>
            <person name="Asadollahi M."/>
            <person name="Askin M."/>
            <person name="Barry K."/>
            <person name="Battaglia E."/>
            <person name="Bayram O."/>
            <person name="Benocci T."/>
            <person name="Braus-Stromeyer S.A."/>
            <person name="Caldana C."/>
            <person name="Canovas D."/>
            <person name="Cerqueira G.C."/>
            <person name="Chen F."/>
            <person name="Chen W."/>
            <person name="Choi C."/>
            <person name="Clum A."/>
            <person name="Dos Santos R.A."/>
            <person name="Damasio A.R."/>
            <person name="Diallinas G."/>
            <person name="Emri T."/>
            <person name="Fekete E."/>
            <person name="Flipphi M."/>
            <person name="Freyberg S."/>
            <person name="Gallo A."/>
            <person name="Gournas C."/>
            <person name="Habgood R."/>
            <person name="Hainaut M."/>
            <person name="Harispe M.L."/>
            <person name="Henrissat B."/>
            <person name="Hilden K.S."/>
            <person name="Hope R."/>
            <person name="Hossain A."/>
            <person name="Karabika E."/>
            <person name="Karaffa L."/>
            <person name="Karanyi Z."/>
            <person name="Krasevec N."/>
            <person name="Kuo A."/>
            <person name="Kusch H."/>
            <person name="LaButti K."/>
            <person name="Lagendijk E.L."/>
            <person name="Lapidus A."/>
            <person name="Levasseur A."/>
            <person name="Lindquist E."/>
            <person name="Lipzen A."/>
            <person name="Logrieco A.F."/>
            <person name="MacCabe A."/>
            <person name="Maekelae M.R."/>
            <person name="Malavazi I."/>
            <person name="Melin P."/>
            <person name="Meyer V."/>
            <person name="Mielnichuk N."/>
            <person name="Miskei M."/>
            <person name="Molnar A.P."/>
            <person name="Mule G."/>
            <person name="Ngan C.Y."/>
            <person name="Orejas M."/>
            <person name="Orosz E."/>
            <person name="Ouedraogo J.P."/>
            <person name="Overkamp K.M."/>
            <person name="Park H.-S."/>
            <person name="Perrone G."/>
            <person name="Piumi F."/>
            <person name="Punt P.J."/>
            <person name="Ram A.F."/>
            <person name="Ramon A."/>
            <person name="Rauscher S."/>
            <person name="Record E."/>
            <person name="Riano-Pachon D.M."/>
            <person name="Robert V."/>
            <person name="Roehrig J."/>
            <person name="Ruller R."/>
            <person name="Salamov A."/>
            <person name="Salih N.S."/>
            <person name="Samson R.A."/>
            <person name="Sandor E."/>
            <person name="Sanguinetti M."/>
            <person name="Schuetze T."/>
            <person name="Sepcic K."/>
            <person name="Shelest E."/>
            <person name="Sherlock G."/>
            <person name="Sophianopoulou V."/>
            <person name="Squina F.M."/>
            <person name="Sun H."/>
            <person name="Susca A."/>
            <person name="Todd R.B."/>
            <person name="Tsang A."/>
            <person name="Unkles S.E."/>
            <person name="van de Wiele N."/>
            <person name="van Rossen-Uffink D."/>
            <person name="Oliveira J.V."/>
            <person name="Vesth T.C."/>
            <person name="Visser J."/>
            <person name="Yu J.-H."/>
            <person name="Zhou M."/>
            <person name="Andersen M.R."/>
            <person name="Archer D.B."/>
            <person name="Baker S.E."/>
            <person name="Benoit I."/>
            <person name="Brakhage A.A."/>
            <person name="Braus G.H."/>
            <person name="Fischer R."/>
            <person name="Frisvad J.C."/>
            <person name="Goldman G.H."/>
            <person name="Houbraken J."/>
            <person name="Oakley B."/>
            <person name="Pocsi I."/>
            <person name="Scazzocchio C."/>
            <person name="Seiboth B."/>
            <person name="vanKuyk P.A."/>
            <person name="Wortman J."/>
            <person name="Dyer P.S."/>
            <person name="Grigoriev I.V."/>
        </authorList>
    </citation>
    <scope>NUCLEOTIDE SEQUENCE [LARGE SCALE GENOMIC DNA]</scope>
    <source>
        <strain evidence="5">CBS 101740 / IMI 381727 / IBT 21946</strain>
    </source>
</reference>
<dbReference type="GeneID" id="93574341"/>
<keyword evidence="1" id="KW-0677">Repeat</keyword>
<dbReference type="PROSITE" id="PS50297">
    <property type="entry name" value="ANK_REP_REGION"/>
    <property type="match status" value="1"/>
</dbReference>
<dbReference type="PANTHER" id="PTHR24198">
    <property type="entry name" value="ANKYRIN REPEAT AND PROTEIN KINASE DOMAIN-CONTAINING PROTEIN"/>
    <property type="match status" value="1"/>
</dbReference>
<feature type="repeat" description="ANK" evidence="3">
    <location>
        <begin position="160"/>
        <end position="181"/>
    </location>
</feature>
<dbReference type="AlphaFoldDB" id="A0A1L9UCZ3"/>
<dbReference type="Gene3D" id="1.25.40.20">
    <property type="entry name" value="Ankyrin repeat-containing domain"/>
    <property type="match status" value="2"/>
</dbReference>
<dbReference type="VEuPathDB" id="FungiDB:ASPBRDRAFT_209107"/>
<keyword evidence="2 3" id="KW-0040">ANK repeat</keyword>
<sequence length="318" mass="35711">MTIHRLLCGLRLDGPSVLALWEGNLRQRAKQMRCIPTPSSTAVKLNMRLLPTELILLVLDHLDVEGLLATLRAFPVLANLVSRRHFKKRDANGDTILHRLILLDDSVLLRLLFCNRMVDLNVKAKCDFTPLTVAVDHSRIGLVQLLLERDDVDLNAQDSFGLTPLHHAMVWGGTDVVRLLLAKPNLAVNAKELSGRTPLSYTMSAYEYTEVNVEAIALLLEKVDIDADSQDNGGRTPLSWAAEMWELDAVRMLLQRDDVDPASVDETGMTPLQYAAEREDSGYADDELFRLLMERTGVQEITRYLLDGHAAHWKLSEL</sequence>
<dbReference type="RefSeq" id="XP_067476804.1">
    <property type="nucleotide sequence ID" value="XM_067621853.1"/>
</dbReference>
<organism evidence="4 5">
    <name type="scientific">Aspergillus brasiliensis (strain CBS 101740 / IMI 381727 / IBT 21946)</name>
    <dbReference type="NCBI Taxonomy" id="767769"/>
    <lineage>
        <taxon>Eukaryota</taxon>
        <taxon>Fungi</taxon>
        <taxon>Dikarya</taxon>
        <taxon>Ascomycota</taxon>
        <taxon>Pezizomycotina</taxon>
        <taxon>Eurotiomycetes</taxon>
        <taxon>Eurotiomycetidae</taxon>
        <taxon>Eurotiales</taxon>
        <taxon>Aspergillaceae</taxon>
        <taxon>Aspergillus</taxon>
        <taxon>Aspergillus subgen. Circumdati</taxon>
    </lineage>
</organism>
<dbReference type="InterPro" id="IPR002110">
    <property type="entry name" value="Ankyrin_rpt"/>
</dbReference>
<name>A0A1L9UCZ3_ASPBC</name>
<keyword evidence="5" id="KW-1185">Reference proteome</keyword>
<dbReference type="PANTHER" id="PTHR24198:SF165">
    <property type="entry name" value="ANKYRIN REPEAT-CONTAINING PROTEIN-RELATED"/>
    <property type="match status" value="1"/>
</dbReference>
<protein>
    <submittedName>
        <fullName evidence="4">Uncharacterized protein</fullName>
    </submittedName>
</protein>
<evidence type="ECO:0000256" key="2">
    <source>
        <dbReference type="ARBA" id="ARBA00023043"/>
    </source>
</evidence>
<dbReference type="EMBL" id="KV878688">
    <property type="protein sequence ID" value="OJJ69555.1"/>
    <property type="molecule type" value="Genomic_DNA"/>
</dbReference>
<dbReference type="Pfam" id="PF12796">
    <property type="entry name" value="Ank_2"/>
    <property type="match status" value="2"/>
</dbReference>
<dbReference type="Proteomes" id="UP000184499">
    <property type="component" value="Unassembled WGS sequence"/>
</dbReference>
<evidence type="ECO:0000256" key="1">
    <source>
        <dbReference type="ARBA" id="ARBA00022737"/>
    </source>
</evidence>
<dbReference type="SMART" id="SM00248">
    <property type="entry name" value="ANK"/>
    <property type="match status" value="6"/>
</dbReference>
<evidence type="ECO:0000313" key="5">
    <source>
        <dbReference type="Proteomes" id="UP000184499"/>
    </source>
</evidence>
<dbReference type="OMA" id="VQEITRY"/>
<dbReference type="SUPFAM" id="SSF48403">
    <property type="entry name" value="Ankyrin repeat"/>
    <property type="match status" value="1"/>
</dbReference>
<dbReference type="STRING" id="767769.A0A1L9UCZ3"/>
<evidence type="ECO:0000313" key="4">
    <source>
        <dbReference type="EMBL" id="OJJ69555.1"/>
    </source>
</evidence>
<proteinExistence type="predicted"/>
<gene>
    <name evidence="4" type="ORF">ASPBRDRAFT_209107</name>
</gene>
<dbReference type="InterPro" id="IPR036770">
    <property type="entry name" value="Ankyrin_rpt-contain_sf"/>
</dbReference>
<accession>A0A1L9UCZ3</accession>
<dbReference type="OrthoDB" id="20872at2759"/>